<evidence type="ECO:0000313" key="2">
    <source>
        <dbReference type="EMBL" id="CAL1365662.1"/>
    </source>
</evidence>
<gene>
    <name evidence="2" type="ORF">LTRI10_LOCUS10277</name>
</gene>
<feature type="region of interest" description="Disordered" evidence="1">
    <location>
        <begin position="1"/>
        <end position="60"/>
    </location>
</feature>
<name>A0AAV2D2B5_9ROSI</name>
<dbReference type="EMBL" id="OZ034815">
    <property type="protein sequence ID" value="CAL1365662.1"/>
    <property type="molecule type" value="Genomic_DNA"/>
</dbReference>
<evidence type="ECO:0000256" key="1">
    <source>
        <dbReference type="SAM" id="MobiDB-lite"/>
    </source>
</evidence>
<organism evidence="2 3">
    <name type="scientific">Linum trigynum</name>
    <dbReference type="NCBI Taxonomy" id="586398"/>
    <lineage>
        <taxon>Eukaryota</taxon>
        <taxon>Viridiplantae</taxon>
        <taxon>Streptophyta</taxon>
        <taxon>Embryophyta</taxon>
        <taxon>Tracheophyta</taxon>
        <taxon>Spermatophyta</taxon>
        <taxon>Magnoliopsida</taxon>
        <taxon>eudicotyledons</taxon>
        <taxon>Gunneridae</taxon>
        <taxon>Pentapetalae</taxon>
        <taxon>rosids</taxon>
        <taxon>fabids</taxon>
        <taxon>Malpighiales</taxon>
        <taxon>Linaceae</taxon>
        <taxon>Linum</taxon>
    </lineage>
</organism>
<dbReference type="Proteomes" id="UP001497516">
    <property type="component" value="Chromosome 2"/>
</dbReference>
<evidence type="ECO:0000313" key="3">
    <source>
        <dbReference type="Proteomes" id="UP001497516"/>
    </source>
</evidence>
<accession>A0AAV2D2B5</accession>
<proteinExistence type="predicted"/>
<protein>
    <submittedName>
        <fullName evidence="2">Uncharacterized protein</fullName>
    </submittedName>
</protein>
<keyword evidence="3" id="KW-1185">Reference proteome</keyword>
<dbReference type="AlphaFoldDB" id="A0AAV2D2B5"/>
<reference evidence="2 3" key="1">
    <citation type="submission" date="2024-04" db="EMBL/GenBank/DDBJ databases">
        <authorList>
            <person name="Fracassetti M."/>
        </authorList>
    </citation>
    <scope>NUCLEOTIDE SEQUENCE [LARGE SCALE GENOMIC DNA]</scope>
</reference>
<sequence>MPQEEESSSWCNSNSNINEEEMSSSGVKNLVRGFKSLGSSSSSSNKTDAGGGDEMISDRELAHRKAEEAGKYLPTRSLFVCSNN</sequence>
<feature type="compositionally biased region" description="Low complexity" evidence="1">
    <location>
        <begin position="8"/>
        <end position="17"/>
    </location>
</feature>